<proteinExistence type="predicted"/>
<accession>A0A415FZA0</accession>
<gene>
    <name evidence="1" type="ORF">DW075_06235</name>
</gene>
<evidence type="ECO:0000313" key="1">
    <source>
        <dbReference type="EMBL" id="RHK28428.1"/>
    </source>
</evidence>
<protein>
    <submittedName>
        <fullName evidence="1">DUF3408 domain-containing protein</fullName>
    </submittedName>
</protein>
<sequence>MIMADKTKNCGKGQLTSTDAKELYEAFMRNYEETMEEAGKQIDACLEETFQDRTSSTISDKEECFDEDAAYENYDVGEFEPIDRMEKKRAEQYVGKFMANAGFTARYGRHVGISEDIHERVTKFVSIVGKGKISIASYVDNIINEHFNAYAAEIKAAFDEGLKSYRL</sequence>
<organism evidence="1 2">
    <name type="scientific">Bacteroides xylanisolvens</name>
    <dbReference type="NCBI Taxonomy" id="371601"/>
    <lineage>
        <taxon>Bacteria</taxon>
        <taxon>Pseudomonadati</taxon>
        <taxon>Bacteroidota</taxon>
        <taxon>Bacteroidia</taxon>
        <taxon>Bacteroidales</taxon>
        <taxon>Bacteroidaceae</taxon>
        <taxon>Bacteroides</taxon>
    </lineage>
</organism>
<dbReference type="EMBL" id="QRNE01000024">
    <property type="protein sequence ID" value="RHK28428.1"/>
    <property type="molecule type" value="Genomic_DNA"/>
</dbReference>
<dbReference type="AlphaFoldDB" id="A0A415FZA0"/>
<evidence type="ECO:0000313" key="2">
    <source>
        <dbReference type="Proteomes" id="UP000285503"/>
    </source>
</evidence>
<comment type="caution">
    <text evidence="1">The sequence shown here is derived from an EMBL/GenBank/DDBJ whole genome shotgun (WGS) entry which is preliminary data.</text>
</comment>
<reference evidence="1 2" key="1">
    <citation type="submission" date="2018-08" db="EMBL/GenBank/DDBJ databases">
        <title>A genome reference for cultivated species of the human gut microbiota.</title>
        <authorList>
            <person name="Zou Y."/>
            <person name="Xue W."/>
            <person name="Luo G."/>
        </authorList>
    </citation>
    <scope>NUCLEOTIDE SEQUENCE [LARGE SCALE GENOMIC DNA]</scope>
    <source>
        <strain evidence="1 2">AF46-11NS</strain>
    </source>
</reference>
<dbReference type="Proteomes" id="UP000285503">
    <property type="component" value="Unassembled WGS sequence"/>
</dbReference>
<dbReference type="Pfam" id="PF11888">
    <property type="entry name" value="DUF3408"/>
    <property type="match status" value="1"/>
</dbReference>
<dbReference type="InterPro" id="IPR021823">
    <property type="entry name" value="DUF3408"/>
</dbReference>
<name>A0A415FZA0_9BACE</name>